<keyword evidence="3 6" id="KW-1015">Disulfide bond</keyword>
<keyword evidence="5 6" id="KW-0676">Redox-active center</keyword>
<dbReference type="PANTHER" id="PTHR30111">
    <property type="entry name" value="33 KDA CHAPERONIN"/>
    <property type="match status" value="1"/>
</dbReference>
<reference evidence="7 8" key="1">
    <citation type="submission" date="2014-03" db="EMBL/GenBank/DDBJ databases">
        <title>Draft Genome of Photorhabdus luminescens BA1, an Egyptian Isolate.</title>
        <authorList>
            <person name="Ghazal S."/>
            <person name="Hurst S.G.IV."/>
            <person name="Morris K."/>
            <person name="Thomas K."/>
            <person name="Tisa L.S."/>
        </authorList>
    </citation>
    <scope>NUCLEOTIDE SEQUENCE [LARGE SCALE GENOMIC DNA]</scope>
    <source>
        <strain evidence="7 8">BA1</strain>
    </source>
</reference>
<dbReference type="NCBIfam" id="NF001033">
    <property type="entry name" value="PRK00114.1"/>
    <property type="match status" value="1"/>
</dbReference>
<evidence type="ECO:0000256" key="2">
    <source>
        <dbReference type="ARBA" id="ARBA00022833"/>
    </source>
</evidence>
<dbReference type="InterPro" id="IPR000397">
    <property type="entry name" value="Heat_shock_Hsp33"/>
</dbReference>
<dbReference type="InterPro" id="IPR016154">
    <property type="entry name" value="Heat_shock_Hsp33_C"/>
</dbReference>
<organism evidence="7 8">
    <name type="scientific">Photorhabdus aegyptia</name>
    <dbReference type="NCBI Taxonomy" id="2805098"/>
    <lineage>
        <taxon>Bacteria</taxon>
        <taxon>Pseudomonadati</taxon>
        <taxon>Pseudomonadota</taxon>
        <taxon>Gammaproteobacteria</taxon>
        <taxon>Enterobacterales</taxon>
        <taxon>Morganellaceae</taxon>
        <taxon>Photorhabdus</taxon>
    </lineage>
</organism>
<dbReference type="RefSeq" id="WP_036779426.1">
    <property type="nucleotide sequence ID" value="NZ_CAWLTM010000080.1"/>
</dbReference>
<evidence type="ECO:0000256" key="6">
    <source>
        <dbReference type="HAMAP-Rule" id="MF_00117"/>
    </source>
</evidence>
<dbReference type="InterPro" id="IPR023212">
    <property type="entry name" value="Hsp33_helix_hairpin_bin_dom_sf"/>
</dbReference>
<dbReference type="Gene3D" id="3.55.30.10">
    <property type="entry name" value="Hsp33 domain"/>
    <property type="match status" value="1"/>
</dbReference>
<accession>A0A022PKB0</accession>
<dbReference type="HAMAP" id="MF_00117">
    <property type="entry name" value="HslO"/>
    <property type="match status" value="1"/>
</dbReference>
<dbReference type="GO" id="GO:0044183">
    <property type="term" value="F:protein folding chaperone"/>
    <property type="evidence" value="ECO:0007669"/>
    <property type="project" value="TreeGrafter"/>
</dbReference>
<sequence>MFKQDQLHRFLFENYSVRGELVLASETYQHILENHDYPQPVQQLLGELLVATSLLTATLKFDGDITVQIQGDGPVKLAVINGNHQQQMRGVARIDGLVPENSSLKQMVGTGYMVITITPTHGERYQGVVALEGETLADCLDDYFRQSEQLPTRLFIRTGIQDGRIAAGGMLLQILPAAEQGSAEAFDHLVQLTATIKGEELFSLEVKEILHRLYHEEDVILYEPQAVEFRCTCSRQRCADTLVTLSDEDVNHILQKDGNIDMACEYCGTHYIFDANDLAAIRTEKKNRFH</sequence>
<comment type="similarity">
    <text evidence="6">Belongs to the HSP33 family.</text>
</comment>
<evidence type="ECO:0000256" key="4">
    <source>
        <dbReference type="ARBA" id="ARBA00023186"/>
    </source>
</evidence>
<dbReference type="EMBL" id="JFGV01000035">
    <property type="protein sequence ID" value="EYU14940.1"/>
    <property type="molecule type" value="Genomic_DNA"/>
</dbReference>
<comment type="function">
    <text evidence="6">Redox regulated molecular chaperone. Protects both thermally unfolding and oxidatively damaged proteins from irreversible aggregation. Plays an important role in the bacterial defense system toward oxidative stress.</text>
</comment>
<dbReference type="Gene3D" id="1.10.287.480">
    <property type="entry name" value="helix hairpin bin"/>
    <property type="match status" value="1"/>
</dbReference>
<dbReference type="PATRIC" id="fig|1393736.3.peg.2572"/>
<dbReference type="PANTHER" id="PTHR30111:SF1">
    <property type="entry name" value="33 KDA CHAPERONIN"/>
    <property type="match status" value="1"/>
</dbReference>
<dbReference type="GO" id="GO:0005737">
    <property type="term" value="C:cytoplasm"/>
    <property type="evidence" value="ECO:0007669"/>
    <property type="project" value="UniProtKB-SubCell"/>
</dbReference>
<evidence type="ECO:0000256" key="3">
    <source>
        <dbReference type="ARBA" id="ARBA00023157"/>
    </source>
</evidence>
<feature type="disulfide bond" description="Redox-active" evidence="6">
    <location>
        <begin position="264"/>
        <end position="267"/>
    </location>
</feature>
<keyword evidence="4 6" id="KW-0143">Chaperone</keyword>
<gene>
    <name evidence="6" type="primary">hslO</name>
    <name evidence="7" type="ORF">BA1DRAFT_02517</name>
</gene>
<feature type="disulfide bond" description="Redox-active" evidence="6">
    <location>
        <begin position="231"/>
        <end position="233"/>
    </location>
</feature>
<keyword evidence="2 6" id="KW-0862">Zinc</keyword>
<dbReference type="AlphaFoldDB" id="A0A022PKB0"/>
<dbReference type="GO" id="GO:0042026">
    <property type="term" value="P:protein refolding"/>
    <property type="evidence" value="ECO:0007669"/>
    <property type="project" value="TreeGrafter"/>
</dbReference>
<proteinExistence type="inferred from homology"/>
<dbReference type="Proteomes" id="UP000023464">
    <property type="component" value="Unassembled WGS sequence"/>
</dbReference>
<comment type="caution">
    <text evidence="7">The sequence shown here is derived from an EMBL/GenBank/DDBJ whole genome shotgun (WGS) entry which is preliminary data.</text>
</comment>
<protein>
    <recommendedName>
        <fullName evidence="6">33 kDa chaperonin</fullName>
    </recommendedName>
    <alternativeName>
        <fullName evidence="6">Heat shock protein 33 homolog</fullName>
        <shortName evidence="6">HSP33</shortName>
    </alternativeName>
</protein>
<comment type="PTM">
    <text evidence="6">Under oxidizing conditions two disulfide bonds are formed involving the reactive cysteines. Under reducing conditions zinc is bound to the reactive cysteines and the protein is inactive.</text>
</comment>
<keyword evidence="1 6" id="KW-0963">Cytoplasm</keyword>
<evidence type="ECO:0000256" key="1">
    <source>
        <dbReference type="ARBA" id="ARBA00022490"/>
    </source>
</evidence>
<comment type="subcellular location">
    <subcellularLocation>
        <location evidence="6">Cytoplasm</location>
    </subcellularLocation>
</comment>
<dbReference type="SUPFAM" id="SSF118352">
    <property type="entry name" value="HSP33 redox switch-like"/>
    <property type="match status" value="1"/>
</dbReference>
<dbReference type="SUPFAM" id="SSF64397">
    <property type="entry name" value="Hsp33 domain"/>
    <property type="match status" value="1"/>
</dbReference>
<dbReference type="Pfam" id="PF01430">
    <property type="entry name" value="HSP33"/>
    <property type="match status" value="1"/>
</dbReference>
<evidence type="ECO:0000256" key="5">
    <source>
        <dbReference type="ARBA" id="ARBA00023284"/>
    </source>
</evidence>
<dbReference type="InterPro" id="IPR016153">
    <property type="entry name" value="Heat_shock_Hsp33_N"/>
</dbReference>
<evidence type="ECO:0000313" key="7">
    <source>
        <dbReference type="EMBL" id="EYU14940.1"/>
    </source>
</evidence>
<keyword evidence="8" id="KW-1185">Reference proteome</keyword>
<name>A0A022PKB0_9GAMM</name>
<evidence type="ECO:0000313" key="8">
    <source>
        <dbReference type="Proteomes" id="UP000023464"/>
    </source>
</evidence>
<dbReference type="Gene3D" id="3.90.1280.10">
    <property type="entry name" value="HSP33 redox switch-like"/>
    <property type="match status" value="1"/>
</dbReference>
<dbReference type="GO" id="GO:0051082">
    <property type="term" value="F:unfolded protein binding"/>
    <property type="evidence" value="ECO:0007669"/>
    <property type="project" value="UniProtKB-UniRule"/>
</dbReference>
<dbReference type="PIRSF" id="PIRSF005261">
    <property type="entry name" value="Heat_shock_Hsp33"/>
    <property type="match status" value="1"/>
</dbReference>
<dbReference type="CDD" id="cd00498">
    <property type="entry name" value="Hsp33"/>
    <property type="match status" value="1"/>
</dbReference>